<evidence type="ECO:0000313" key="1">
    <source>
        <dbReference type="EMBL" id="NDV44901.1"/>
    </source>
</evidence>
<dbReference type="EMBL" id="JAAAMI010000010">
    <property type="protein sequence ID" value="NDV44901.1"/>
    <property type="molecule type" value="Genomic_DNA"/>
</dbReference>
<evidence type="ECO:0000313" key="2">
    <source>
        <dbReference type="Proteomes" id="UP000468707"/>
    </source>
</evidence>
<dbReference type="AlphaFoldDB" id="A0A6I5L5C3"/>
<sequence>MNASEFRKLVTKHFSPKIRELGWKGSGFSFKKIDDNHVVNLFGIQGSWMGGSVCCETAIHFDFYPDFEKMTYAGCVIRKRLSPVGEGDYHWRFSNKEESNIESVQSIWTAFEKHGQKFYRDFESFPSPFDKIRPEDLEKNDRYKILDKYHVHNQIELARLLKDIHLLIGNKSYAKGFSEYAIIRMEKLAKKCLLEEKLRRIMRRRPFCKNKLSP</sequence>
<keyword evidence="2" id="KW-1185">Reference proteome</keyword>
<accession>A0A6I5L5C3</accession>
<dbReference type="InterPro" id="IPR025412">
    <property type="entry name" value="DUF4304"/>
</dbReference>
<dbReference type="RefSeq" id="WP_163636309.1">
    <property type="nucleotide sequence ID" value="NZ_JAAAMI010000010.1"/>
</dbReference>
<comment type="caution">
    <text evidence="1">The sequence shown here is derived from an EMBL/GenBank/DDBJ whole genome shotgun (WGS) entry which is preliminary data.</text>
</comment>
<name>A0A6I5L5C3_9FLAO</name>
<protein>
    <submittedName>
        <fullName evidence="1">DUF4304 domain-containing protein</fullName>
    </submittedName>
</protein>
<dbReference type="Proteomes" id="UP000468707">
    <property type="component" value="Unassembled WGS sequence"/>
</dbReference>
<reference evidence="1 2" key="1">
    <citation type="submission" date="2020-01" db="EMBL/GenBank/DDBJ databases">
        <title>Muricauda sediminis sp.nov. 40Bstr401.</title>
        <authorList>
            <person name="Xue Z."/>
            <person name="Zhu S."/>
            <person name="Ren N."/>
            <person name="Chen T."/>
            <person name="Chen X."/>
            <person name="Chen J."/>
            <person name="Yang J."/>
        </authorList>
    </citation>
    <scope>NUCLEOTIDE SEQUENCE [LARGE SCALE GENOMIC DNA]</scope>
    <source>
        <strain evidence="1 2">40Bstr401</strain>
    </source>
</reference>
<proteinExistence type="predicted"/>
<dbReference type="Pfam" id="PF14137">
    <property type="entry name" value="DUF4304"/>
    <property type="match status" value="1"/>
</dbReference>
<gene>
    <name evidence="1" type="ORF">GTK07_16345</name>
</gene>
<organism evidence="1 2">
    <name type="scientific">Flagellimonas sediminis</name>
    <dbReference type="NCBI Taxonomy" id="2696468"/>
    <lineage>
        <taxon>Bacteria</taxon>
        <taxon>Pseudomonadati</taxon>
        <taxon>Bacteroidota</taxon>
        <taxon>Flavobacteriia</taxon>
        <taxon>Flavobacteriales</taxon>
        <taxon>Flavobacteriaceae</taxon>
        <taxon>Flagellimonas</taxon>
    </lineage>
</organism>